<keyword evidence="2" id="KW-1185">Reference proteome</keyword>
<reference evidence="3" key="2">
    <citation type="submission" date="2019-09" db="UniProtKB">
        <authorList>
            <consortium name="WormBaseParasite"/>
        </authorList>
    </citation>
    <scope>IDENTIFICATION</scope>
</reference>
<name>A0A183GRI1_HELPZ</name>
<reference evidence="1 2" key="1">
    <citation type="submission" date="2018-11" db="EMBL/GenBank/DDBJ databases">
        <authorList>
            <consortium name="Pathogen Informatics"/>
        </authorList>
    </citation>
    <scope>NUCLEOTIDE SEQUENCE [LARGE SCALE GENOMIC DNA]</scope>
</reference>
<evidence type="ECO:0000313" key="2">
    <source>
        <dbReference type="Proteomes" id="UP000050761"/>
    </source>
</evidence>
<evidence type="ECO:0000313" key="1">
    <source>
        <dbReference type="EMBL" id="VDP50364.1"/>
    </source>
</evidence>
<organism evidence="2 3">
    <name type="scientific">Heligmosomoides polygyrus</name>
    <name type="common">Parasitic roundworm</name>
    <dbReference type="NCBI Taxonomy" id="6339"/>
    <lineage>
        <taxon>Eukaryota</taxon>
        <taxon>Metazoa</taxon>
        <taxon>Ecdysozoa</taxon>
        <taxon>Nematoda</taxon>
        <taxon>Chromadorea</taxon>
        <taxon>Rhabditida</taxon>
        <taxon>Rhabditina</taxon>
        <taxon>Rhabditomorpha</taxon>
        <taxon>Strongyloidea</taxon>
        <taxon>Heligmosomidae</taxon>
        <taxon>Heligmosomoides</taxon>
    </lineage>
</organism>
<gene>
    <name evidence="1" type="ORF">HPBE_LOCUS25300</name>
</gene>
<accession>A0A3P8EYX7</accession>
<dbReference type="EMBL" id="UZAH01037683">
    <property type="protein sequence ID" value="VDP50364.1"/>
    <property type="molecule type" value="Genomic_DNA"/>
</dbReference>
<dbReference type="WBParaSite" id="HPBE_0002530101-mRNA-1">
    <property type="protein sequence ID" value="HPBE_0002530101-mRNA-1"/>
    <property type="gene ID" value="HPBE_0002530101"/>
</dbReference>
<proteinExistence type="predicted"/>
<accession>A0A183GRI1</accession>
<protein>
    <submittedName>
        <fullName evidence="1 3">Uncharacterized protein</fullName>
    </submittedName>
</protein>
<sequence length="137" mass="15055">MPTMVTVGDNMKPREAFGGVKTVSRTVSGERGVNDVGAFAREDDALYDCATVLLYSSSELFCEENDTESRKEQCGRYALATLLLLTAPNPKSLKPRSPGIIAARSHVNMAEHFDSRVCLSLQRSMARRAMKIVTFPP</sequence>
<dbReference type="Proteomes" id="UP000050761">
    <property type="component" value="Unassembled WGS sequence"/>
</dbReference>
<dbReference type="AlphaFoldDB" id="A0A183GRI1"/>
<evidence type="ECO:0000313" key="3">
    <source>
        <dbReference type="WBParaSite" id="HPBE_0002530101-mRNA-1"/>
    </source>
</evidence>